<feature type="domain" description="Glycosyltransferase 2-like" evidence="1">
    <location>
        <begin position="5"/>
        <end position="131"/>
    </location>
</feature>
<dbReference type="HOGENOM" id="CLU_025996_0_0_10"/>
<dbReference type="OrthoDB" id="6307329at2"/>
<gene>
    <name evidence="2" type="ORF">NMS_1504</name>
</gene>
<proteinExistence type="predicted"/>
<evidence type="ECO:0000313" key="3">
    <source>
        <dbReference type="Proteomes" id="UP000031760"/>
    </source>
</evidence>
<evidence type="ECO:0000259" key="1">
    <source>
        <dbReference type="Pfam" id="PF00535"/>
    </source>
</evidence>
<dbReference type="RefSeq" id="WP_041496112.1">
    <property type="nucleotide sequence ID" value="NZ_AP014548.1"/>
</dbReference>
<keyword evidence="2" id="KW-0808">Transferase</keyword>
<dbReference type="Proteomes" id="UP000031760">
    <property type="component" value="Chromosome"/>
</dbReference>
<evidence type="ECO:0000313" key="2">
    <source>
        <dbReference type="EMBL" id="BAO55513.1"/>
    </source>
</evidence>
<dbReference type="AlphaFoldDB" id="W8VVJ9"/>
<dbReference type="SUPFAM" id="SSF53448">
    <property type="entry name" value="Nucleotide-diphospho-sugar transferases"/>
    <property type="match status" value="1"/>
</dbReference>
<dbReference type="PANTHER" id="PTHR43685:SF2">
    <property type="entry name" value="GLYCOSYLTRANSFERASE 2-LIKE DOMAIN-CONTAINING PROTEIN"/>
    <property type="match status" value="1"/>
</dbReference>
<dbReference type="Gene3D" id="3.90.550.10">
    <property type="entry name" value="Spore Coat Polysaccharide Biosynthesis Protein SpsA, Chain A"/>
    <property type="match status" value="1"/>
</dbReference>
<dbReference type="InterPro" id="IPR001173">
    <property type="entry name" value="Glyco_trans_2-like"/>
</dbReference>
<dbReference type="InterPro" id="IPR050834">
    <property type="entry name" value="Glycosyltransf_2"/>
</dbReference>
<dbReference type="CDD" id="cd00761">
    <property type="entry name" value="Glyco_tranf_GTA_type"/>
    <property type="match status" value="1"/>
</dbReference>
<organism evidence="2 3">
    <name type="scientific">Nonlabens marinus S1-08</name>
    <dbReference type="NCBI Taxonomy" id="1454201"/>
    <lineage>
        <taxon>Bacteria</taxon>
        <taxon>Pseudomonadati</taxon>
        <taxon>Bacteroidota</taxon>
        <taxon>Flavobacteriia</taxon>
        <taxon>Flavobacteriales</taxon>
        <taxon>Flavobacteriaceae</taxon>
        <taxon>Nonlabens</taxon>
    </lineage>
</organism>
<keyword evidence="3" id="KW-1185">Reference proteome</keyword>
<dbReference type="KEGG" id="nmf:NMS_1504"/>
<dbReference type="Pfam" id="PF00535">
    <property type="entry name" value="Glycos_transf_2"/>
    <property type="match status" value="1"/>
</dbReference>
<dbReference type="STRING" id="1454201.NMS_1504"/>
<protein>
    <submittedName>
        <fullName evidence="2">Beta-1,3-glucosyltransferase</fullName>
    </submittedName>
</protein>
<reference evidence="2 3" key="1">
    <citation type="journal article" date="2014" name="Proc. Natl. Acad. Sci. U.S.A.">
        <title>Functional characterization of flavobacteria rhodopsins reveals a unique class of light-driven chloride pump in bacteria.</title>
        <authorList>
            <person name="Yoshizawa S."/>
            <person name="Kumagai Y."/>
            <person name="Kim H."/>
            <person name="Ogura Y."/>
            <person name="Hayashi T."/>
            <person name="Iwasaki W."/>
            <person name="DeLong E.F."/>
            <person name="Kogure K."/>
        </authorList>
    </citation>
    <scope>NUCLEOTIDE SEQUENCE [LARGE SCALE GENOMIC DNA]</scope>
    <source>
        <strain evidence="2 3">S1-08</strain>
    </source>
</reference>
<dbReference type="EMBL" id="AP014548">
    <property type="protein sequence ID" value="BAO55513.1"/>
    <property type="molecule type" value="Genomic_DNA"/>
</dbReference>
<dbReference type="PANTHER" id="PTHR43685">
    <property type="entry name" value="GLYCOSYLTRANSFERASE"/>
    <property type="match status" value="1"/>
</dbReference>
<dbReference type="GO" id="GO:0016740">
    <property type="term" value="F:transferase activity"/>
    <property type="evidence" value="ECO:0007669"/>
    <property type="project" value="UniProtKB-KW"/>
</dbReference>
<dbReference type="InterPro" id="IPR029044">
    <property type="entry name" value="Nucleotide-diphossugar_trans"/>
</dbReference>
<sequence length="313" mass="35853">MNILVILPVYNKAATLSRAVNSVLQQTYTDYKILIVDDGSTDASASIAQDLKSDAVEVLVQKTNQGVSAARNIGLNYAQENNYTYVALLDADDYWQPTHLDTLIKLTQSFPNARAFATNYILKRPRKTYKTKFSNLLENEQQQLEFFFTNNFLNPVLRCSTVMVETKALETIGLFNKSYTHFEDIDWFIRIGMNVPVAFTKKVTVSIDETAMNRSDRVDMKLRRFPDFKTYDGNVENHEGLGKYLSLNRYAIALAYRMENDIKNATQYKQAIEMEHLNGKQTKLINMSRLQLKSLKKTQRVLGNLGFHLRAGE</sequence>
<accession>W8VVJ9</accession>
<name>W8VVJ9_9FLAO</name>